<organism evidence="1">
    <name type="scientific">Bradyrhizobium elkanii</name>
    <dbReference type="NCBI Taxonomy" id="29448"/>
    <lineage>
        <taxon>Bacteria</taxon>
        <taxon>Pseudomonadati</taxon>
        <taxon>Pseudomonadota</taxon>
        <taxon>Alphaproteobacteria</taxon>
        <taxon>Hyphomicrobiales</taxon>
        <taxon>Nitrobacteraceae</taxon>
        <taxon>Bradyrhizobium</taxon>
    </lineage>
</organism>
<protein>
    <recommendedName>
        <fullName evidence="2">Phasin domain-containing protein</fullName>
    </recommendedName>
</protein>
<name>C4PL78_BRAEL</name>
<evidence type="ECO:0008006" key="2">
    <source>
        <dbReference type="Google" id="ProtNLM"/>
    </source>
</evidence>
<evidence type="ECO:0000313" key="1">
    <source>
        <dbReference type="EMBL" id="CAQ57573.1"/>
    </source>
</evidence>
<dbReference type="AlphaFoldDB" id="C4PL78"/>
<dbReference type="EMBL" id="FM162234">
    <property type="protein sequence ID" value="CAQ57573.1"/>
    <property type="molecule type" value="Genomic_DNA"/>
</dbReference>
<proteinExistence type="predicted"/>
<reference evidence="1" key="1">
    <citation type="journal article" date="2009" name="FEMS Microbiol. Lett.">
        <title>Genetic organization and functional analysis of the type III secretion system of Bradyrhizobium elkanii.</title>
        <authorList>
            <person name="Okazaki S."/>
            <person name="Zehner S."/>
            <person name="Hempel J."/>
            <person name="Lang K."/>
            <person name="Gottfert M."/>
        </authorList>
    </citation>
    <scope>NUCLEOTIDE SEQUENCE</scope>
    <source>
        <strain evidence="1">USDA61</strain>
    </source>
</reference>
<accession>C4PL78</accession>
<sequence length="108" mass="12035">MAMTKETGINDDIGIAAGAFQDFTKRAIGAQSEFVKKYSEAYWHWQERIQIEATQLTEFFKHVSSTSSAPDQIGILQGWMKGAKQRFTEDVVYSIEAAKALTNVGLQA</sequence>